<keyword evidence="4" id="KW-1185">Reference proteome</keyword>
<evidence type="ECO:0000313" key="3">
    <source>
        <dbReference type="EMBL" id="KAF4131861.1"/>
    </source>
</evidence>
<protein>
    <submittedName>
        <fullName evidence="2">Uncharacterized protein</fullName>
    </submittedName>
</protein>
<sequence>MELKRMQLLHSRTEECARRGDREQDHQVERARREEADRHNELFKHMMVTMVVSVMKPHE</sequence>
<dbReference type="AlphaFoldDB" id="A0A833S669"/>
<dbReference type="Proteomes" id="UP000602510">
    <property type="component" value="Unassembled WGS sequence"/>
</dbReference>
<organism evidence="2 4">
    <name type="scientific">Phytophthora infestans</name>
    <name type="common">Potato late blight agent</name>
    <name type="synonym">Botrytis infestans</name>
    <dbReference type="NCBI Taxonomy" id="4787"/>
    <lineage>
        <taxon>Eukaryota</taxon>
        <taxon>Sar</taxon>
        <taxon>Stramenopiles</taxon>
        <taxon>Oomycota</taxon>
        <taxon>Peronosporomycetes</taxon>
        <taxon>Peronosporales</taxon>
        <taxon>Peronosporaceae</taxon>
        <taxon>Phytophthora</taxon>
    </lineage>
</organism>
<dbReference type="EMBL" id="WSZM01000384">
    <property type="protein sequence ID" value="KAF4034141.1"/>
    <property type="molecule type" value="Genomic_DNA"/>
</dbReference>
<gene>
    <name evidence="2" type="ORF">GN244_ATG13910</name>
    <name evidence="3" type="ORF">GN958_ATG18894</name>
</gene>
<dbReference type="EMBL" id="JAACNO010002657">
    <property type="protein sequence ID" value="KAF4131861.1"/>
    <property type="molecule type" value="Genomic_DNA"/>
</dbReference>
<proteinExistence type="predicted"/>
<evidence type="ECO:0000313" key="4">
    <source>
        <dbReference type="Proteomes" id="UP000602510"/>
    </source>
</evidence>
<dbReference type="Proteomes" id="UP000704712">
    <property type="component" value="Unassembled WGS sequence"/>
</dbReference>
<name>A0A833S669_PHYIN</name>
<accession>A0A833S669</accession>
<reference evidence="2" key="1">
    <citation type="submission" date="2020-04" db="EMBL/GenBank/DDBJ databases">
        <title>Hybrid Assembly of Korean Phytophthora infestans isolates.</title>
        <authorList>
            <person name="Prokchorchik M."/>
            <person name="Lee Y."/>
            <person name="Seo J."/>
            <person name="Cho J.-H."/>
            <person name="Park Y.-E."/>
            <person name="Jang D.-C."/>
            <person name="Im J.-S."/>
            <person name="Choi J.-G."/>
            <person name="Park H.-J."/>
            <person name="Lee G.-B."/>
            <person name="Lee Y.-G."/>
            <person name="Hong S.-Y."/>
            <person name="Cho K."/>
            <person name="Sohn K.H."/>
        </authorList>
    </citation>
    <scope>NUCLEOTIDE SEQUENCE</scope>
    <source>
        <strain evidence="2">KR_1_A1</strain>
        <strain evidence="3">KR_2_A2</strain>
    </source>
</reference>
<feature type="region of interest" description="Disordered" evidence="1">
    <location>
        <begin position="14"/>
        <end position="37"/>
    </location>
</feature>
<evidence type="ECO:0000256" key="1">
    <source>
        <dbReference type="SAM" id="MobiDB-lite"/>
    </source>
</evidence>
<evidence type="ECO:0000313" key="2">
    <source>
        <dbReference type="EMBL" id="KAF4034141.1"/>
    </source>
</evidence>
<comment type="caution">
    <text evidence="2">The sequence shown here is derived from an EMBL/GenBank/DDBJ whole genome shotgun (WGS) entry which is preliminary data.</text>
</comment>